<keyword evidence="3" id="KW-1185">Reference proteome</keyword>
<evidence type="ECO:0008006" key="4">
    <source>
        <dbReference type="Google" id="ProtNLM"/>
    </source>
</evidence>
<evidence type="ECO:0000256" key="1">
    <source>
        <dbReference type="SAM" id="MobiDB-lite"/>
    </source>
</evidence>
<feature type="region of interest" description="Disordered" evidence="1">
    <location>
        <begin position="286"/>
        <end position="316"/>
    </location>
</feature>
<accession>A0ABS5IWG2</accession>
<dbReference type="InterPro" id="IPR043766">
    <property type="entry name" value="BfmA-like"/>
</dbReference>
<dbReference type="EMBL" id="JAGTXB010000003">
    <property type="protein sequence ID" value="MBS0027256.1"/>
    <property type="molecule type" value="Genomic_DNA"/>
</dbReference>
<feature type="compositionally biased region" description="Basic residues" evidence="1">
    <location>
        <begin position="302"/>
        <end position="316"/>
    </location>
</feature>
<proteinExistence type="predicted"/>
<protein>
    <recommendedName>
        <fullName evidence="4">Molybdopterin-guanine dinucleotide biosynthesis protein MobB</fullName>
    </recommendedName>
</protein>
<organism evidence="2 3">
    <name type="scientific">Chitinophaga hostae</name>
    <dbReference type="NCBI Taxonomy" id="2831022"/>
    <lineage>
        <taxon>Bacteria</taxon>
        <taxon>Pseudomonadati</taxon>
        <taxon>Bacteroidota</taxon>
        <taxon>Chitinophagia</taxon>
        <taxon>Chitinophagales</taxon>
        <taxon>Chitinophagaceae</taxon>
        <taxon>Chitinophaga</taxon>
    </lineage>
</organism>
<dbReference type="RefSeq" id="WP_211972360.1">
    <property type="nucleotide sequence ID" value="NZ_JAGTXB010000003.1"/>
</dbReference>
<comment type="caution">
    <text evidence="2">The sequence shown here is derived from an EMBL/GenBank/DDBJ whole genome shotgun (WGS) entry which is preliminary data.</text>
</comment>
<evidence type="ECO:0000313" key="3">
    <source>
        <dbReference type="Proteomes" id="UP000676386"/>
    </source>
</evidence>
<name>A0ABS5IWG2_9BACT</name>
<dbReference type="Pfam" id="PF18976">
    <property type="entry name" value="DUF5712"/>
    <property type="match status" value="1"/>
</dbReference>
<dbReference type="Proteomes" id="UP000676386">
    <property type="component" value="Unassembled WGS sequence"/>
</dbReference>
<sequence length="316" mass="36700">MFINITDSETGNNLGSCAALIHYLEKENRLIGEEKPHPELWFNGQRKDAIHQEVRVKIDNNRAKLGKNDAKFYLINISPSQKEIAHLKEQFGEQRAEQKLKDFAIHIMDEYARNFKREGIESNIDLLWYGKLEHYRYYSHADPEVKSGHRKEGERKEGDQMHVQVVVSRKDITDKIKLSPMNNSRGKNTEHSAKLGQFDRKAFKQSGETLFDTMFGYNRELKDTMIYALTMKGSNMEEKKHFYAQQTDENDRKFPEPNIEILRDPNNTQEQGVAIEFSGGLLDNLLSSDPGSNEQNDLHAMFQRKKKKKRPPGQNN</sequence>
<gene>
    <name evidence="2" type="ORF">KE626_08040</name>
</gene>
<reference evidence="2 3" key="1">
    <citation type="submission" date="2021-04" db="EMBL/GenBank/DDBJ databases">
        <title>Chitinophaga sp. nov., isolated from the rhizosphere soil.</title>
        <authorList>
            <person name="He S."/>
        </authorList>
    </citation>
    <scope>NUCLEOTIDE SEQUENCE [LARGE SCALE GENOMIC DNA]</scope>
    <source>
        <strain evidence="2 3">2R12</strain>
    </source>
</reference>
<evidence type="ECO:0000313" key="2">
    <source>
        <dbReference type="EMBL" id="MBS0027256.1"/>
    </source>
</evidence>